<comment type="caution">
    <text evidence="2">The sequence shown here is derived from an EMBL/GenBank/DDBJ whole genome shotgun (WGS) entry which is preliminary data.</text>
</comment>
<proteinExistence type="predicted"/>
<dbReference type="InterPro" id="IPR036885">
    <property type="entry name" value="SWIB_MDM2_dom_sf"/>
</dbReference>
<accession>A0A4C2E6U0</accession>
<reference evidence="2 3" key="1">
    <citation type="submission" date="2019-01" db="EMBL/GenBank/DDBJ databases">
        <title>Draft Genome Sequencing of Zygosaccharomyces mellis Ca-7.</title>
        <authorList>
            <person name="Shiwa Y."/>
            <person name="Kanesaki Y."/>
            <person name="Ishige T."/>
            <person name="Mura K."/>
            <person name="Hori T."/>
            <person name="Tamura T."/>
        </authorList>
    </citation>
    <scope>NUCLEOTIDE SEQUENCE [LARGE SCALE GENOMIC DNA]</scope>
    <source>
        <strain evidence="2 3">Ca-7</strain>
    </source>
</reference>
<gene>
    <name evidence="2" type="primary">SNF12</name>
    <name evidence="2" type="ORF">ZYGM_004745</name>
</gene>
<organism evidence="2 3">
    <name type="scientific">Zygosaccharomyces mellis</name>
    <dbReference type="NCBI Taxonomy" id="42258"/>
    <lineage>
        <taxon>Eukaryota</taxon>
        <taxon>Fungi</taxon>
        <taxon>Dikarya</taxon>
        <taxon>Ascomycota</taxon>
        <taxon>Saccharomycotina</taxon>
        <taxon>Saccharomycetes</taxon>
        <taxon>Saccharomycetales</taxon>
        <taxon>Saccharomycetaceae</taxon>
        <taxon>Zygosaccharomyces</taxon>
    </lineage>
</organism>
<dbReference type="SUPFAM" id="SSF47592">
    <property type="entry name" value="SWIB/MDM2 domain"/>
    <property type="match status" value="1"/>
</dbReference>
<dbReference type="EMBL" id="BIMX01000002">
    <property type="protein sequence ID" value="GCE97708.1"/>
    <property type="molecule type" value="Genomic_DNA"/>
</dbReference>
<evidence type="ECO:0000313" key="3">
    <source>
        <dbReference type="Proteomes" id="UP000301737"/>
    </source>
</evidence>
<keyword evidence="3" id="KW-1185">Reference proteome</keyword>
<feature type="region of interest" description="Disordered" evidence="1">
    <location>
        <begin position="173"/>
        <end position="206"/>
    </location>
</feature>
<protein>
    <submittedName>
        <fullName evidence="2">SWI/SNF complex component snf12</fullName>
    </submittedName>
</protein>
<feature type="compositionally biased region" description="Basic and acidic residues" evidence="1">
    <location>
        <begin position="186"/>
        <end position="206"/>
    </location>
</feature>
<evidence type="ECO:0000256" key="1">
    <source>
        <dbReference type="SAM" id="MobiDB-lite"/>
    </source>
</evidence>
<evidence type="ECO:0000313" key="2">
    <source>
        <dbReference type="EMBL" id="GCE97708.1"/>
    </source>
</evidence>
<dbReference type="AlphaFoldDB" id="A0A4C2E6U0"/>
<dbReference type="PANTHER" id="PTHR13844">
    <property type="entry name" value="SWI/SNF-RELATED MATRIX-ASSOCIATED ACTIN-DEPENDENT REGULATOR OF CHROMATIN SUBFAMILY D"/>
    <property type="match status" value="1"/>
</dbReference>
<feature type="region of interest" description="Disordered" evidence="1">
    <location>
        <begin position="1"/>
        <end position="53"/>
    </location>
</feature>
<dbReference type="OrthoDB" id="10263741at2759"/>
<dbReference type="Gene3D" id="1.10.245.10">
    <property type="entry name" value="SWIB/MDM2 domain"/>
    <property type="match status" value="1"/>
</dbReference>
<dbReference type="Proteomes" id="UP000301737">
    <property type="component" value="Unassembled WGS sequence"/>
</dbReference>
<feature type="compositionally biased region" description="Low complexity" evidence="1">
    <location>
        <begin position="41"/>
        <end position="53"/>
    </location>
</feature>
<name>A0A4C2E6U0_9SACH</name>
<sequence length="531" mass="58938">MSNLSGGFPSRNVRGGGPVPAGSTAVAGENGKVPLTASKQTNPTPTTQPTDTYIPTHLSELVPELKSYEQLKESEKRVDVFLARKRIDLQQSVSQWNNSKSGIVTSHNKNDVKYLRIFVSNIAENQPWQDENNDIQNASWTMRVEGRLLDAQGVQDSTRPKFSSFLQAIAVDFKKPKEDDDDENNEDSKGEGGPKTENQDVDMDEPKNESLIGLSLPMQMPGNPNDNNIQEEKPKSDIADAVEWHFDPINPVDFDGLDIKRNGSENVECTLTIQLKGVTGERLEFSPELGSLIGLSQGSLHEAVYSLYKYILINGLFTSGDNNLRNSANGSTESTTGEKTVVKLDPSLAKLIRQRPVPGSDEPLPTTLRLSEILKLVNIHVSPIRSIKVDYTVRVDKASTYGDLVFDVEVPNFTKQPKDEDEVKREGLSLLSDFNKLTTDLKPQLQELETRNAALLLQLNASAKKYQFFNELSKNPVSVLQEYIASSSNALKVLSGDEGFNEDTVRRSQFYKDNEQMLFESLGVLLSNGRM</sequence>